<dbReference type="SUPFAM" id="SSF103088">
    <property type="entry name" value="OmpA-like"/>
    <property type="match status" value="1"/>
</dbReference>
<evidence type="ECO:0000256" key="3">
    <source>
        <dbReference type="ARBA" id="ARBA00022475"/>
    </source>
</evidence>
<feature type="transmembrane region" description="Helical" evidence="9">
    <location>
        <begin position="21"/>
        <end position="42"/>
    </location>
</feature>
<keyword evidence="4 9" id="KW-0812">Transmembrane</keyword>
<dbReference type="EMBL" id="JAAZSR010000239">
    <property type="protein sequence ID" value="NKX51487.1"/>
    <property type="molecule type" value="Genomic_DNA"/>
</dbReference>
<dbReference type="InterPro" id="IPR050330">
    <property type="entry name" value="Bact_OuterMem_StrucFunc"/>
</dbReference>
<keyword evidence="11" id="KW-0282">Flagellum</keyword>
<dbReference type="Pfam" id="PF13677">
    <property type="entry name" value="MotB_plug"/>
    <property type="match status" value="1"/>
</dbReference>
<dbReference type="CDD" id="cd07185">
    <property type="entry name" value="OmpA_C-like"/>
    <property type="match status" value="1"/>
</dbReference>
<dbReference type="InterPro" id="IPR006665">
    <property type="entry name" value="OmpA-like"/>
</dbReference>
<keyword evidence="11" id="KW-0966">Cell projection</keyword>
<keyword evidence="6 7" id="KW-0472">Membrane</keyword>
<dbReference type="Proteomes" id="UP000523795">
    <property type="component" value="Unassembled WGS sequence"/>
</dbReference>
<dbReference type="Pfam" id="PF00691">
    <property type="entry name" value="OmpA"/>
    <property type="match status" value="1"/>
</dbReference>
<dbReference type="PANTHER" id="PTHR30329:SF21">
    <property type="entry name" value="LIPOPROTEIN YIAD-RELATED"/>
    <property type="match status" value="1"/>
</dbReference>
<comment type="subcellular location">
    <subcellularLocation>
        <location evidence="1">Cell membrane</location>
        <topology evidence="1">Single-pass membrane protein</topology>
    </subcellularLocation>
</comment>
<dbReference type="Gene3D" id="3.30.1330.60">
    <property type="entry name" value="OmpA-like domain"/>
    <property type="match status" value="1"/>
</dbReference>
<dbReference type="PROSITE" id="PS51123">
    <property type="entry name" value="OMPA_2"/>
    <property type="match status" value="1"/>
</dbReference>
<protein>
    <submittedName>
        <fullName evidence="11">Flagellar motor protein MotB</fullName>
    </submittedName>
</protein>
<evidence type="ECO:0000256" key="6">
    <source>
        <dbReference type="ARBA" id="ARBA00023136"/>
    </source>
</evidence>
<evidence type="ECO:0000256" key="1">
    <source>
        <dbReference type="ARBA" id="ARBA00004162"/>
    </source>
</evidence>
<keyword evidence="5 9" id="KW-1133">Transmembrane helix</keyword>
<feature type="compositionally biased region" description="Basic and acidic residues" evidence="8">
    <location>
        <begin position="270"/>
        <end position="279"/>
    </location>
</feature>
<keyword evidence="3" id="KW-1003">Cell membrane</keyword>
<organism evidence="11 12">
    <name type="scientific">Arthrobacter deserti</name>
    <dbReference type="NCBI Taxonomy" id="1742687"/>
    <lineage>
        <taxon>Bacteria</taxon>
        <taxon>Bacillati</taxon>
        <taxon>Actinomycetota</taxon>
        <taxon>Actinomycetes</taxon>
        <taxon>Micrococcales</taxon>
        <taxon>Micrococcaceae</taxon>
        <taxon>Arthrobacter</taxon>
    </lineage>
</organism>
<dbReference type="InterPro" id="IPR025713">
    <property type="entry name" value="MotB-like_N_dom"/>
</dbReference>
<evidence type="ECO:0000256" key="7">
    <source>
        <dbReference type="PROSITE-ProRule" id="PRU00473"/>
    </source>
</evidence>
<evidence type="ECO:0000256" key="2">
    <source>
        <dbReference type="ARBA" id="ARBA00008914"/>
    </source>
</evidence>
<reference evidence="11 12" key="1">
    <citation type="submission" date="2020-04" db="EMBL/GenBank/DDBJ databases">
        <authorList>
            <person name="Liu S."/>
        </authorList>
    </citation>
    <scope>NUCLEOTIDE SEQUENCE [LARGE SCALE GENOMIC DNA]</scope>
    <source>
        <strain evidence="11 12">CGMCC 1.15091</strain>
    </source>
</reference>
<gene>
    <name evidence="11" type="ORF">HER39_13090</name>
</gene>
<name>A0ABX1JQ91_9MICC</name>
<comment type="caution">
    <text evidence="11">The sequence shown here is derived from an EMBL/GenBank/DDBJ whole genome shotgun (WGS) entry which is preliminary data.</text>
</comment>
<evidence type="ECO:0000256" key="4">
    <source>
        <dbReference type="ARBA" id="ARBA00022692"/>
    </source>
</evidence>
<comment type="similarity">
    <text evidence="2">Belongs to the MotB family.</text>
</comment>
<proteinExistence type="inferred from homology"/>
<keyword evidence="11" id="KW-0969">Cilium</keyword>
<feature type="domain" description="OmpA-like" evidence="10">
    <location>
        <begin position="129"/>
        <end position="247"/>
    </location>
</feature>
<accession>A0ABX1JQ91</accession>
<evidence type="ECO:0000259" key="10">
    <source>
        <dbReference type="PROSITE" id="PS51123"/>
    </source>
</evidence>
<keyword evidence="12" id="KW-1185">Reference proteome</keyword>
<evidence type="ECO:0000256" key="8">
    <source>
        <dbReference type="SAM" id="MobiDB-lite"/>
    </source>
</evidence>
<feature type="region of interest" description="Disordered" evidence="8">
    <location>
        <begin position="270"/>
        <end position="296"/>
    </location>
</feature>
<evidence type="ECO:0000313" key="12">
    <source>
        <dbReference type="Proteomes" id="UP000523795"/>
    </source>
</evidence>
<dbReference type="InterPro" id="IPR036737">
    <property type="entry name" value="OmpA-like_sf"/>
</dbReference>
<evidence type="ECO:0000313" key="11">
    <source>
        <dbReference type="EMBL" id="NKX51487.1"/>
    </source>
</evidence>
<evidence type="ECO:0000256" key="5">
    <source>
        <dbReference type="ARBA" id="ARBA00022989"/>
    </source>
</evidence>
<evidence type="ECO:0000256" key="9">
    <source>
        <dbReference type="SAM" id="Phobius"/>
    </source>
</evidence>
<sequence>MSRRGRRSRGHEEDEHPDERWMASYMDMVTVLMCMFIVLFAMSTVDANKFAKLANSLATGFGSVRSQKVDTAEGVVVPPALVDEAGEGFTDLALALQEVEDLTALQDKIASGLSRQHLDGAERFELDERGLTVRLVGSESFFKPDDAALTARTKRVLDVVGPVLQPVGYELKVEGHTAQVRDFDPDPLDWELSSDRAVNVLRYLVEESDVAMGRIPAVGFGESRPLKPPGPDLAANRRVDVVVLSGQPETVRALIPEVAKDPAAALRKVAESVKARQAEPAETGSAEPAQEHSAGH</sequence>
<dbReference type="PANTHER" id="PTHR30329">
    <property type="entry name" value="STATOR ELEMENT OF FLAGELLAR MOTOR COMPLEX"/>
    <property type="match status" value="1"/>
</dbReference>